<dbReference type="AlphaFoldDB" id="A0A813I0B3"/>
<dbReference type="OrthoDB" id="421240at2759"/>
<reference evidence="5" key="1">
    <citation type="submission" date="2021-02" db="EMBL/GenBank/DDBJ databases">
        <authorList>
            <person name="Dougan E. K."/>
            <person name="Rhodes N."/>
            <person name="Thang M."/>
            <person name="Chan C."/>
        </authorList>
    </citation>
    <scope>NUCLEOTIDE SEQUENCE</scope>
</reference>
<proteinExistence type="predicted"/>
<dbReference type="EMBL" id="CAJNNV010033441">
    <property type="protein sequence ID" value="CAE8643819.1"/>
    <property type="molecule type" value="Genomic_DNA"/>
</dbReference>
<protein>
    <recommendedName>
        <fullName evidence="4">SH3 domain-containing protein</fullName>
    </recommendedName>
</protein>
<dbReference type="Proteomes" id="UP000654075">
    <property type="component" value="Unassembled WGS sequence"/>
</dbReference>
<dbReference type="Gene3D" id="2.30.30.40">
    <property type="entry name" value="SH3 Domains"/>
    <property type="match status" value="1"/>
</dbReference>
<gene>
    <name evidence="5" type="ORF">PGLA1383_LOCUS58121</name>
</gene>
<comment type="caution">
    <text evidence="5">The sequence shown here is derived from an EMBL/GenBank/DDBJ whole genome shotgun (WGS) entry which is preliminary data.</text>
</comment>
<feature type="domain" description="SH3" evidence="4">
    <location>
        <begin position="425"/>
        <end position="492"/>
    </location>
</feature>
<evidence type="ECO:0000256" key="2">
    <source>
        <dbReference type="PROSITE-ProRule" id="PRU00192"/>
    </source>
</evidence>
<name>A0A813I0B3_POLGL</name>
<sequence length="492" mass="53251">MGFLYGLRIPLTLAERRTTAFRFFQDVEAWGSREASFPSSDLIGPDTPLTRLLGSVVSEVFPSHGGFLDAAVYDASGLSQTKGVRKTSLRLVWPGILVDADRAARVRDLIVNRLSSASAEGGQIAELEAKLKELNPANAWHSVLGDGAYAGRASVRMPLCDRVAPLPLRGPERRPFAPVGVLRFSISPEGKIKMEWLCREADLDHAEWIKIGCVREGEEARELTEWSVPAWPGSQIVTPSSVRSGRVKVRTAAGSDGVGCGGGLRLRGSTRGNFTAERAGQMMTVERRFSSSPAEFSEKMEQHLGKAIMDPDGALVWKQPGGDARIVMYSEDQCVKVIGRPNQVRQLAVILAPYTEAMEQAGGHHLAPSYSERLPEQDHQRSTSRSRPSEVFAPNVAPLSEPTPTGEGPPAVVQDPGAAPEAKGEEGHLHVATQAFEPQGQGELALQQGSSVQVVLDPEAGVKSQDRWVYGRLEDSGLCGWFPLSHSVRAQV</sequence>
<dbReference type="SMART" id="SM00326">
    <property type="entry name" value="SH3"/>
    <property type="match status" value="1"/>
</dbReference>
<organism evidence="5 6">
    <name type="scientific">Polarella glacialis</name>
    <name type="common">Dinoflagellate</name>
    <dbReference type="NCBI Taxonomy" id="89957"/>
    <lineage>
        <taxon>Eukaryota</taxon>
        <taxon>Sar</taxon>
        <taxon>Alveolata</taxon>
        <taxon>Dinophyceae</taxon>
        <taxon>Suessiales</taxon>
        <taxon>Suessiaceae</taxon>
        <taxon>Polarella</taxon>
    </lineage>
</organism>
<evidence type="ECO:0000256" key="1">
    <source>
        <dbReference type="ARBA" id="ARBA00022443"/>
    </source>
</evidence>
<evidence type="ECO:0000256" key="3">
    <source>
        <dbReference type="SAM" id="MobiDB-lite"/>
    </source>
</evidence>
<dbReference type="InterPro" id="IPR001452">
    <property type="entry name" value="SH3_domain"/>
</dbReference>
<keyword evidence="1 2" id="KW-0728">SH3 domain</keyword>
<accession>A0A813I0B3</accession>
<evidence type="ECO:0000313" key="6">
    <source>
        <dbReference type="Proteomes" id="UP000654075"/>
    </source>
</evidence>
<keyword evidence="6" id="KW-1185">Reference proteome</keyword>
<dbReference type="SUPFAM" id="SSF50044">
    <property type="entry name" value="SH3-domain"/>
    <property type="match status" value="1"/>
</dbReference>
<dbReference type="PROSITE" id="PS50002">
    <property type="entry name" value="SH3"/>
    <property type="match status" value="1"/>
</dbReference>
<dbReference type="InterPro" id="IPR036028">
    <property type="entry name" value="SH3-like_dom_sf"/>
</dbReference>
<feature type="region of interest" description="Disordered" evidence="3">
    <location>
        <begin position="368"/>
        <end position="427"/>
    </location>
</feature>
<evidence type="ECO:0000259" key="4">
    <source>
        <dbReference type="PROSITE" id="PS50002"/>
    </source>
</evidence>
<evidence type="ECO:0000313" key="5">
    <source>
        <dbReference type="EMBL" id="CAE8643819.1"/>
    </source>
</evidence>